<accession>A0A8J3MUU7</accession>
<dbReference type="InterPro" id="IPR022996">
    <property type="entry name" value="UPF0310"/>
</dbReference>
<dbReference type="InterPro" id="IPR015947">
    <property type="entry name" value="PUA-like_sf"/>
</dbReference>
<dbReference type="Gene3D" id="3.10.590.10">
    <property type="entry name" value="ph1033 like domains"/>
    <property type="match status" value="1"/>
</dbReference>
<dbReference type="Pfam" id="PF01878">
    <property type="entry name" value="EVE"/>
    <property type="match status" value="1"/>
</dbReference>
<dbReference type="AlphaFoldDB" id="A0A8J3MUU7"/>
<feature type="domain" description="EVE" evidence="2">
    <location>
        <begin position="6"/>
        <end position="136"/>
    </location>
</feature>
<organism evidence="3 4">
    <name type="scientific">Ktedonospora formicarum</name>
    <dbReference type="NCBI Taxonomy" id="2778364"/>
    <lineage>
        <taxon>Bacteria</taxon>
        <taxon>Bacillati</taxon>
        <taxon>Chloroflexota</taxon>
        <taxon>Ktedonobacteria</taxon>
        <taxon>Ktedonobacterales</taxon>
        <taxon>Ktedonobacteraceae</taxon>
        <taxon>Ktedonospora</taxon>
    </lineage>
</organism>
<dbReference type="NCBIfam" id="NF002616">
    <property type="entry name" value="PRK02268.1-2"/>
    <property type="match status" value="1"/>
</dbReference>
<evidence type="ECO:0000313" key="3">
    <source>
        <dbReference type="EMBL" id="GHO46963.1"/>
    </source>
</evidence>
<protein>
    <recommendedName>
        <fullName evidence="1">UPF0310 protein KSX_51260</fullName>
    </recommendedName>
</protein>
<comment type="caution">
    <text evidence="3">The sequence shown here is derived from an EMBL/GenBank/DDBJ whole genome shotgun (WGS) entry which is preliminary data.</text>
</comment>
<dbReference type="CDD" id="cd21132">
    <property type="entry name" value="EVE-like"/>
    <property type="match status" value="1"/>
</dbReference>
<dbReference type="RefSeq" id="WP_220196301.1">
    <property type="nucleotide sequence ID" value="NZ_BNJF01000002.1"/>
</dbReference>
<dbReference type="EMBL" id="BNJF01000002">
    <property type="protein sequence ID" value="GHO46963.1"/>
    <property type="molecule type" value="Genomic_DNA"/>
</dbReference>
<dbReference type="InterPro" id="IPR002740">
    <property type="entry name" value="EVE_domain"/>
</dbReference>
<comment type="similarity">
    <text evidence="1">Belongs to the UPF0310 family.</text>
</comment>
<keyword evidence="4" id="KW-1185">Reference proteome</keyword>
<dbReference type="SUPFAM" id="SSF88697">
    <property type="entry name" value="PUA domain-like"/>
    <property type="match status" value="1"/>
</dbReference>
<evidence type="ECO:0000259" key="2">
    <source>
        <dbReference type="Pfam" id="PF01878"/>
    </source>
</evidence>
<evidence type="ECO:0000256" key="1">
    <source>
        <dbReference type="HAMAP-Rule" id="MF_00771"/>
    </source>
</evidence>
<sequence>MTEIRFWIGVVSHEHVQRGVELGIAQFNHGKRAPAARMRQGDWLIYYSPRTSYPSGAPLQAFTAIGQITSETPYQVTLPDGFQPFRHNVHYLPCRPVPIQEVLEELAFLPDKRYWGARFRFGHLAVSRTDFQRIARAMGVNVSSGKEDASEALSFRTSK</sequence>
<dbReference type="Proteomes" id="UP000612362">
    <property type="component" value="Unassembled WGS sequence"/>
</dbReference>
<dbReference type="HAMAP" id="MF_00771">
    <property type="entry name" value="UPF0310"/>
    <property type="match status" value="1"/>
</dbReference>
<proteinExistence type="inferred from homology"/>
<name>A0A8J3MUU7_9CHLR</name>
<reference evidence="3" key="1">
    <citation type="submission" date="2020-10" db="EMBL/GenBank/DDBJ databases">
        <title>Taxonomic study of unclassified bacteria belonging to the class Ktedonobacteria.</title>
        <authorList>
            <person name="Yabe S."/>
            <person name="Wang C.M."/>
            <person name="Zheng Y."/>
            <person name="Sakai Y."/>
            <person name="Cavaletti L."/>
            <person name="Monciardini P."/>
            <person name="Donadio S."/>
        </authorList>
    </citation>
    <scope>NUCLEOTIDE SEQUENCE</scope>
    <source>
        <strain evidence="3">SOSP1-1</strain>
    </source>
</reference>
<evidence type="ECO:0000313" key="4">
    <source>
        <dbReference type="Proteomes" id="UP000612362"/>
    </source>
</evidence>
<gene>
    <name evidence="3" type="primary">ydcG</name>
    <name evidence="3" type="ORF">KSX_51260</name>
</gene>